<sequence length="324" mass="35248">MKPTPLPLNKVLPGSSRLVLGCMSLGGPWDAQDIGEADIAQAHAALEAARSIGITVFDHADIYKRGRAERCFGALLRRQPSLRDGLILQSKCGIRFADDAGPGRYDLSAEYIIASVQGSLERLGTDHLDLLLLHRPDPLMEPEEIAQAFRHLLERGQVRCFGVSNMQASQMRWLQQALDQALVANQLEMSLGKLDWLAQDSSFNDGQSASALPWAGTLQHCQAEGVQLQAWSPLAQGRFSGAAAPDDARGQATSALVRELAARYQAPTESIVLAWLLRHPAGIQPVIGSSQPERILACGAATQLQLSREDWYRLYVSARGQALP</sequence>
<dbReference type="PANTHER" id="PTHR43364:SF1">
    <property type="entry name" value="OXIDOREDUCTASE YDHF"/>
    <property type="match status" value="1"/>
</dbReference>
<dbReference type="PANTHER" id="PTHR43364">
    <property type="entry name" value="NADH-SPECIFIC METHYLGLYOXAL REDUCTASE-RELATED"/>
    <property type="match status" value="1"/>
</dbReference>
<proteinExistence type="predicted"/>
<dbReference type="OrthoDB" id="9768793at2"/>
<accession>A0A2N8KRM6</accession>
<dbReference type="EMBL" id="POSP01000004">
    <property type="protein sequence ID" value="PND36105.1"/>
    <property type="molecule type" value="Genomic_DNA"/>
</dbReference>
<dbReference type="InterPro" id="IPR050523">
    <property type="entry name" value="AKR_Detox_Biosynth"/>
</dbReference>
<dbReference type="AlphaFoldDB" id="A0A2N8KRM6"/>
<dbReference type="InterPro" id="IPR020471">
    <property type="entry name" value="AKR"/>
</dbReference>
<dbReference type="Proteomes" id="UP000235916">
    <property type="component" value="Unassembled WGS sequence"/>
</dbReference>
<dbReference type="PRINTS" id="PR00069">
    <property type="entry name" value="ALDKETRDTASE"/>
</dbReference>
<comment type="caution">
    <text evidence="2">The sequence shown here is derived from an EMBL/GenBank/DDBJ whole genome shotgun (WGS) entry which is preliminary data.</text>
</comment>
<dbReference type="GO" id="GO:0016491">
    <property type="term" value="F:oxidoreductase activity"/>
    <property type="evidence" value="ECO:0007669"/>
    <property type="project" value="InterPro"/>
</dbReference>
<gene>
    <name evidence="2" type="ORF">C1O66_20455</name>
</gene>
<evidence type="ECO:0000313" key="2">
    <source>
        <dbReference type="EMBL" id="PND36105.1"/>
    </source>
</evidence>
<evidence type="ECO:0000259" key="1">
    <source>
        <dbReference type="Pfam" id="PF00248"/>
    </source>
</evidence>
<evidence type="ECO:0000313" key="3">
    <source>
        <dbReference type="Proteomes" id="UP000235916"/>
    </source>
</evidence>
<dbReference type="Pfam" id="PF00248">
    <property type="entry name" value="Aldo_ket_red"/>
    <property type="match status" value="1"/>
</dbReference>
<protein>
    <submittedName>
        <fullName evidence="2">Aldo/keto reductase</fullName>
    </submittedName>
</protein>
<name>A0A2N8KRM6_9BURK</name>
<dbReference type="InterPro" id="IPR023210">
    <property type="entry name" value="NADP_OxRdtase_dom"/>
</dbReference>
<dbReference type="SUPFAM" id="SSF51430">
    <property type="entry name" value="NAD(P)-linked oxidoreductase"/>
    <property type="match status" value="1"/>
</dbReference>
<dbReference type="RefSeq" id="WP_102769881.1">
    <property type="nucleotide sequence ID" value="NZ_POSP01000004.1"/>
</dbReference>
<dbReference type="InterPro" id="IPR036812">
    <property type="entry name" value="NAD(P)_OxRdtase_dom_sf"/>
</dbReference>
<organism evidence="2 3">
    <name type="scientific">Kinneretia aquatilis</name>
    <dbReference type="NCBI Taxonomy" id="2070761"/>
    <lineage>
        <taxon>Bacteria</taxon>
        <taxon>Pseudomonadati</taxon>
        <taxon>Pseudomonadota</taxon>
        <taxon>Betaproteobacteria</taxon>
        <taxon>Burkholderiales</taxon>
        <taxon>Sphaerotilaceae</taxon>
        <taxon>Roseateles</taxon>
    </lineage>
</organism>
<feature type="domain" description="NADP-dependent oxidoreductase" evidence="1">
    <location>
        <begin position="17"/>
        <end position="313"/>
    </location>
</feature>
<reference evidence="2 3" key="1">
    <citation type="submission" date="2018-01" db="EMBL/GenBank/DDBJ databases">
        <title>Draft genome sequence of Paucibacter aquatile CR182 isolated from freshwater of the Nakdong River.</title>
        <authorList>
            <person name="Choi A."/>
            <person name="Chung E.J."/>
        </authorList>
    </citation>
    <scope>NUCLEOTIDE SEQUENCE [LARGE SCALE GENOMIC DNA]</scope>
    <source>
        <strain evidence="2 3">CR182</strain>
    </source>
</reference>
<keyword evidence="3" id="KW-1185">Reference proteome</keyword>
<dbReference type="GO" id="GO:0005829">
    <property type="term" value="C:cytosol"/>
    <property type="evidence" value="ECO:0007669"/>
    <property type="project" value="TreeGrafter"/>
</dbReference>
<dbReference type="Gene3D" id="3.20.20.100">
    <property type="entry name" value="NADP-dependent oxidoreductase domain"/>
    <property type="match status" value="1"/>
</dbReference>